<dbReference type="EMBL" id="BNDY01000013">
    <property type="protein sequence ID" value="GHI39685.1"/>
    <property type="molecule type" value="Genomic_DNA"/>
</dbReference>
<dbReference type="SUPFAM" id="SSF48498">
    <property type="entry name" value="Tetracyclin repressor-like, C-terminal domain"/>
    <property type="match status" value="1"/>
</dbReference>
<keyword evidence="7" id="KW-1185">Reference proteome</keyword>
<dbReference type="Pfam" id="PF00440">
    <property type="entry name" value="TetR_N"/>
    <property type="match status" value="1"/>
</dbReference>
<keyword evidence="2 4" id="KW-0238">DNA-binding</keyword>
<evidence type="ECO:0000259" key="5">
    <source>
        <dbReference type="PROSITE" id="PS50977"/>
    </source>
</evidence>
<gene>
    <name evidence="6" type="ORF">Sviol_40930</name>
</gene>
<dbReference type="Proteomes" id="UP001050808">
    <property type="component" value="Unassembled WGS sequence"/>
</dbReference>
<dbReference type="Gene3D" id="1.10.357.10">
    <property type="entry name" value="Tetracycline Repressor, domain 2"/>
    <property type="match status" value="1"/>
</dbReference>
<accession>A0ABQ3QQY5</accession>
<feature type="DNA-binding region" description="H-T-H motif" evidence="4">
    <location>
        <begin position="64"/>
        <end position="83"/>
    </location>
</feature>
<keyword evidence="1" id="KW-0805">Transcription regulation</keyword>
<dbReference type="PROSITE" id="PS50977">
    <property type="entry name" value="HTH_TETR_2"/>
    <property type="match status" value="1"/>
</dbReference>
<dbReference type="InterPro" id="IPR004111">
    <property type="entry name" value="Repressor_TetR_C"/>
</dbReference>
<reference evidence="6" key="1">
    <citation type="submission" date="2024-05" db="EMBL/GenBank/DDBJ databases">
        <title>Whole genome shotgun sequence of Streptomyces violascens NBRC 12920.</title>
        <authorList>
            <person name="Komaki H."/>
            <person name="Tamura T."/>
        </authorList>
    </citation>
    <scope>NUCLEOTIDE SEQUENCE</scope>
    <source>
        <strain evidence="6">NBRC 12920</strain>
    </source>
</reference>
<dbReference type="SUPFAM" id="SSF46689">
    <property type="entry name" value="Homeodomain-like"/>
    <property type="match status" value="1"/>
</dbReference>
<evidence type="ECO:0000256" key="2">
    <source>
        <dbReference type="ARBA" id="ARBA00023125"/>
    </source>
</evidence>
<name>A0ABQ3QQY5_9ACTN</name>
<comment type="caution">
    <text evidence="6">The sequence shown here is derived from an EMBL/GenBank/DDBJ whole genome shotgun (WGS) entry which is preliminary data.</text>
</comment>
<feature type="domain" description="HTH tetR-type" evidence="5">
    <location>
        <begin position="41"/>
        <end position="101"/>
    </location>
</feature>
<sequence length="253" mass="27176">MAGRRAARDAISRDQWAALISAKDAAPEPGARRASGREKAPITVERIIDAALQAVEAGGFEDLTMRTVATSLGTGPASLYAHVRNRAELGDLLIGRLCSQVALPEPDPARWRDQFMDVCAQLRDQFLRYPGIAQAALAVVPADLATLRVGEGMLAILLASGAPARQAAWTSDAAFLYTTGYCLEASAARRQSEDADGRAIDPAEIEERLRMLPPEQFPHTVAHARELTAGTGHDRFTFTLTLLLDGLVPPPRA</sequence>
<dbReference type="InterPro" id="IPR001647">
    <property type="entry name" value="HTH_TetR"/>
</dbReference>
<evidence type="ECO:0000256" key="3">
    <source>
        <dbReference type="ARBA" id="ARBA00023163"/>
    </source>
</evidence>
<proteinExistence type="predicted"/>
<evidence type="ECO:0000256" key="4">
    <source>
        <dbReference type="PROSITE-ProRule" id="PRU00335"/>
    </source>
</evidence>
<dbReference type="Pfam" id="PF02909">
    <property type="entry name" value="TetR_C_1"/>
    <property type="match status" value="1"/>
</dbReference>
<evidence type="ECO:0000313" key="7">
    <source>
        <dbReference type="Proteomes" id="UP001050808"/>
    </source>
</evidence>
<dbReference type="InterPro" id="IPR009057">
    <property type="entry name" value="Homeodomain-like_sf"/>
</dbReference>
<protein>
    <recommendedName>
        <fullName evidence="5">HTH tetR-type domain-containing protein</fullName>
    </recommendedName>
</protein>
<evidence type="ECO:0000313" key="6">
    <source>
        <dbReference type="EMBL" id="GHI39685.1"/>
    </source>
</evidence>
<evidence type="ECO:0000256" key="1">
    <source>
        <dbReference type="ARBA" id="ARBA00023015"/>
    </source>
</evidence>
<keyword evidence="3" id="KW-0804">Transcription</keyword>
<dbReference type="InterPro" id="IPR036271">
    <property type="entry name" value="Tet_transcr_reg_TetR-rel_C_sf"/>
</dbReference>
<dbReference type="RefSeq" id="WP_189970775.1">
    <property type="nucleotide sequence ID" value="NZ_BMUA01000039.1"/>
</dbReference>
<organism evidence="6 7">
    <name type="scientific">Streptomyces violascens</name>
    <dbReference type="NCBI Taxonomy" id="67381"/>
    <lineage>
        <taxon>Bacteria</taxon>
        <taxon>Bacillati</taxon>
        <taxon>Actinomycetota</taxon>
        <taxon>Actinomycetes</taxon>
        <taxon>Kitasatosporales</taxon>
        <taxon>Streptomycetaceae</taxon>
        <taxon>Streptomyces</taxon>
    </lineage>
</organism>